<dbReference type="InterPro" id="IPR049704">
    <property type="entry name" value="Aminotrans_3_PPA_site"/>
</dbReference>
<dbReference type="GO" id="GO:0008483">
    <property type="term" value="F:transaminase activity"/>
    <property type="evidence" value="ECO:0007669"/>
    <property type="project" value="UniProtKB-KW"/>
</dbReference>
<dbReference type="Gene3D" id="3.90.1150.10">
    <property type="entry name" value="Aspartate Aminotransferase, domain 1"/>
    <property type="match status" value="1"/>
</dbReference>
<keyword evidence="3" id="KW-0808">Transferase</keyword>
<dbReference type="InterPro" id="IPR015422">
    <property type="entry name" value="PyrdxlP-dep_Trfase_small"/>
</dbReference>
<accession>A0A8J2Z3T1</accession>
<dbReference type="EMBL" id="BMJS01000009">
    <property type="protein sequence ID" value="GGF95896.1"/>
    <property type="molecule type" value="Genomic_DNA"/>
</dbReference>
<dbReference type="InterPro" id="IPR050103">
    <property type="entry name" value="Class-III_PLP-dep_AT"/>
</dbReference>
<evidence type="ECO:0000256" key="3">
    <source>
        <dbReference type="ARBA" id="ARBA00022679"/>
    </source>
</evidence>
<dbReference type="PROSITE" id="PS00600">
    <property type="entry name" value="AA_TRANSFER_CLASS_3"/>
    <property type="match status" value="1"/>
</dbReference>
<protein>
    <submittedName>
        <fullName evidence="6">Acetylornithine aminotransferase</fullName>
    </submittedName>
</protein>
<comment type="similarity">
    <text evidence="5">Belongs to the class-III pyridoxal-phosphate-dependent aminotransferase family.</text>
</comment>
<dbReference type="GO" id="GO:0042802">
    <property type="term" value="F:identical protein binding"/>
    <property type="evidence" value="ECO:0007669"/>
    <property type="project" value="TreeGrafter"/>
</dbReference>
<comment type="cofactor">
    <cofactor evidence="1">
        <name>pyridoxal 5'-phosphate</name>
        <dbReference type="ChEBI" id="CHEBI:597326"/>
    </cofactor>
</comment>
<evidence type="ECO:0000256" key="1">
    <source>
        <dbReference type="ARBA" id="ARBA00001933"/>
    </source>
</evidence>
<evidence type="ECO:0000256" key="4">
    <source>
        <dbReference type="ARBA" id="ARBA00022898"/>
    </source>
</evidence>
<comment type="caution">
    <text evidence="6">The sequence shown here is derived from an EMBL/GenBank/DDBJ whole genome shotgun (WGS) entry which is preliminary data.</text>
</comment>
<sequence length="391" mass="42649">MNLYEVYDRYPIALNKAQDLYVWDSNDQQYLDLYGGHAVISIGHSHPHYIERITHQLQHIGFYSNSIEMPMQQHLADKLAQLSGCHNYQLFLVNSGAEAVENALKLAGVVTKRSKIISISNSFHGRTNLALAVTDNPAIQSPFSNGFQVISVQLNDIDALKEAMDNDVAAVIIEGVQGIAGIYEPDIHFLQTASELSQAHGAKLIVDEIQSGFGRTGKFFSFQQSGIKPDLITFAKGAGNGFPVGGVLIKDDIPVFKNMLGTTFGGSYLACAAMLAVLEVIDDEALVDNAKQQGTYLKAQLLQIPEVTVVRGRGLMLGVEFSLDCKAIRDALLKQKHIFTGVAQGGQVMRLLPALTIQQSHIDAFILALKEVIEAEHSSKSVNRTLSKVEG</sequence>
<evidence type="ECO:0000256" key="5">
    <source>
        <dbReference type="RuleBase" id="RU003560"/>
    </source>
</evidence>
<dbReference type="InterPro" id="IPR005814">
    <property type="entry name" value="Aminotrans_3"/>
</dbReference>
<dbReference type="InterPro" id="IPR015421">
    <property type="entry name" value="PyrdxlP-dep_Trfase_major"/>
</dbReference>
<reference evidence="6" key="2">
    <citation type="submission" date="2020-09" db="EMBL/GenBank/DDBJ databases">
        <authorList>
            <person name="Sun Q."/>
            <person name="Zhou Y."/>
        </authorList>
    </citation>
    <scope>NUCLEOTIDE SEQUENCE</scope>
    <source>
        <strain evidence="6">CGMCC 1.15758</strain>
    </source>
</reference>
<keyword evidence="7" id="KW-1185">Reference proteome</keyword>
<dbReference type="RefSeq" id="WP_117002178.1">
    <property type="nucleotide sequence ID" value="NZ_BMJS01000009.1"/>
</dbReference>
<dbReference type="PIRSF" id="PIRSF000521">
    <property type="entry name" value="Transaminase_4ab_Lys_Orn"/>
    <property type="match status" value="1"/>
</dbReference>
<dbReference type="PANTHER" id="PTHR11986">
    <property type="entry name" value="AMINOTRANSFERASE CLASS III"/>
    <property type="match status" value="1"/>
</dbReference>
<keyword evidence="4 5" id="KW-0663">Pyridoxal phosphate</keyword>
<dbReference type="SUPFAM" id="SSF53383">
    <property type="entry name" value="PLP-dependent transferases"/>
    <property type="match status" value="1"/>
</dbReference>
<organism evidence="6 7">
    <name type="scientific">Cysteiniphilum litorale</name>
    <dbReference type="NCBI Taxonomy" id="2056700"/>
    <lineage>
        <taxon>Bacteria</taxon>
        <taxon>Pseudomonadati</taxon>
        <taxon>Pseudomonadota</taxon>
        <taxon>Gammaproteobacteria</taxon>
        <taxon>Thiotrichales</taxon>
        <taxon>Fastidiosibacteraceae</taxon>
        <taxon>Cysteiniphilum</taxon>
    </lineage>
</organism>
<evidence type="ECO:0000313" key="6">
    <source>
        <dbReference type="EMBL" id="GGF95896.1"/>
    </source>
</evidence>
<evidence type="ECO:0000256" key="2">
    <source>
        <dbReference type="ARBA" id="ARBA00022576"/>
    </source>
</evidence>
<dbReference type="PANTHER" id="PTHR11986:SF79">
    <property type="entry name" value="ACETYLORNITHINE AMINOTRANSFERASE, MITOCHONDRIAL"/>
    <property type="match status" value="1"/>
</dbReference>
<dbReference type="FunFam" id="3.40.640.10:FF:000004">
    <property type="entry name" value="Acetylornithine aminotransferase"/>
    <property type="match status" value="1"/>
</dbReference>
<dbReference type="Pfam" id="PF00202">
    <property type="entry name" value="Aminotran_3"/>
    <property type="match status" value="1"/>
</dbReference>
<reference evidence="6" key="1">
    <citation type="journal article" date="2014" name="Int. J. Syst. Evol. Microbiol.">
        <title>Complete genome sequence of Corynebacterium casei LMG S-19264T (=DSM 44701T), isolated from a smear-ripened cheese.</title>
        <authorList>
            <consortium name="US DOE Joint Genome Institute (JGI-PGF)"/>
            <person name="Walter F."/>
            <person name="Albersmeier A."/>
            <person name="Kalinowski J."/>
            <person name="Ruckert C."/>
        </authorList>
    </citation>
    <scope>NUCLEOTIDE SEQUENCE</scope>
    <source>
        <strain evidence="6">CGMCC 1.15758</strain>
    </source>
</reference>
<keyword evidence="2 6" id="KW-0032">Aminotransferase</keyword>
<gene>
    <name evidence="6" type="ORF">GCM10010995_11430</name>
</gene>
<proteinExistence type="inferred from homology"/>
<dbReference type="CDD" id="cd00610">
    <property type="entry name" value="OAT_like"/>
    <property type="match status" value="1"/>
</dbReference>
<dbReference type="Gene3D" id="3.40.640.10">
    <property type="entry name" value="Type I PLP-dependent aspartate aminotransferase-like (Major domain)"/>
    <property type="match status" value="1"/>
</dbReference>
<dbReference type="GO" id="GO:0030170">
    <property type="term" value="F:pyridoxal phosphate binding"/>
    <property type="evidence" value="ECO:0007669"/>
    <property type="project" value="InterPro"/>
</dbReference>
<name>A0A8J2Z3T1_9GAMM</name>
<evidence type="ECO:0000313" key="7">
    <source>
        <dbReference type="Proteomes" id="UP000636949"/>
    </source>
</evidence>
<dbReference type="Proteomes" id="UP000636949">
    <property type="component" value="Unassembled WGS sequence"/>
</dbReference>
<dbReference type="OrthoDB" id="9801052at2"/>
<dbReference type="AlphaFoldDB" id="A0A8J2Z3T1"/>
<dbReference type="InterPro" id="IPR015424">
    <property type="entry name" value="PyrdxlP-dep_Trfase"/>
</dbReference>